<accession>A0AAW8R6L6</accession>
<feature type="transmembrane region" description="Helical" evidence="2">
    <location>
        <begin position="78"/>
        <end position="100"/>
    </location>
</feature>
<keyword evidence="4" id="KW-0808">Transferase</keyword>
<dbReference type="EMBL" id="JAVRIE010000005">
    <property type="protein sequence ID" value="MDT0583455.1"/>
    <property type="molecule type" value="Genomic_DNA"/>
</dbReference>
<dbReference type="AlphaFoldDB" id="A0AAW8R6L6"/>
<feature type="transmembrane region" description="Helical" evidence="2">
    <location>
        <begin position="246"/>
        <end position="266"/>
    </location>
</feature>
<dbReference type="PANTHER" id="PTHR36927">
    <property type="entry name" value="BLR4337 PROTEIN"/>
    <property type="match status" value="1"/>
</dbReference>
<keyword evidence="2" id="KW-1133">Transmembrane helix</keyword>
<reference evidence="4 5" key="1">
    <citation type="submission" date="2023-09" db="EMBL/GenBank/DDBJ databases">
        <authorList>
            <person name="Rey-Velasco X."/>
        </authorList>
    </citation>
    <scope>NUCLEOTIDE SEQUENCE [LARGE SCALE GENOMIC DNA]</scope>
    <source>
        <strain evidence="4 5">W409</strain>
    </source>
</reference>
<organism evidence="4 5">
    <name type="scientific">Brumicola blandensis</name>
    <dbReference type="NCBI Taxonomy" id="3075611"/>
    <lineage>
        <taxon>Bacteria</taxon>
        <taxon>Pseudomonadati</taxon>
        <taxon>Pseudomonadota</taxon>
        <taxon>Gammaproteobacteria</taxon>
        <taxon>Alteromonadales</taxon>
        <taxon>Alteromonadaceae</taxon>
        <taxon>Brumicola</taxon>
    </lineage>
</organism>
<feature type="transmembrane region" description="Helical" evidence="2">
    <location>
        <begin position="341"/>
        <end position="363"/>
    </location>
</feature>
<evidence type="ECO:0000259" key="3">
    <source>
        <dbReference type="Pfam" id="PF01757"/>
    </source>
</evidence>
<feature type="transmembrane region" description="Helical" evidence="2">
    <location>
        <begin position="206"/>
        <end position="226"/>
    </location>
</feature>
<evidence type="ECO:0000256" key="1">
    <source>
        <dbReference type="SAM" id="MobiDB-lite"/>
    </source>
</evidence>
<feature type="region of interest" description="Disordered" evidence="1">
    <location>
        <begin position="1"/>
        <end position="21"/>
    </location>
</feature>
<dbReference type="PANTHER" id="PTHR36927:SF3">
    <property type="entry name" value="GLUCANS BIOSYNTHESIS PROTEIN C"/>
    <property type="match status" value="1"/>
</dbReference>
<evidence type="ECO:0000313" key="5">
    <source>
        <dbReference type="Proteomes" id="UP001249020"/>
    </source>
</evidence>
<dbReference type="Pfam" id="PF01757">
    <property type="entry name" value="Acyl_transf_3"/>
    <property type="match status" value="1"/>
</dbReference>
<feature type="transmembrane region" description="Helical" evidence="2">
    <location>
        <begin position="174"/>
        <end position="194"/>
    </location>
</feature>
<dbReference type="InterPro" id="IPR050623">
    <property type="entry name" value="Glucan_succinyl_AcylTrfase"/>
</dbReference>
<gene>
    <name evidence="4" type="ORF">RM544_12980</name>
</gene>
<evidence type="ECO:0000256" key="2">
    <source>
        <dbReference type="SAM" id="Phobius"/>
    </source>
</evidence>
<dbReference type="GO" id="GO:0016747">
    <property type="term" value="F:acyltransferase activity, transferring groups other than amino-acyl groups"/>
    <property type="evidence" value="ECO:0007669"/>
    <property type="project" value="InterPro"/>
</dbReference>
<feature type="transmembrane region" description="Helical" evidence="2">
    <location>
        <begin position="307"/>
        <end position="329"/>
    </location>
</feature>
<keyword evidence="4" id="KW-0012">Acyltransferase</keyword>
<feature type="transmembrane region" description="Helical" evidence="2">
    <location>
        <begin position="375"/>
        <end position="393"/>
    </location>
</feature>
<proteinExistence type="predicted"/>
<feature type="transmembrane region" description="Helical" evidence="2">
    <location>
        <begin position="34"/>
        <end position="54"/>
    </location>
</feature>
<comment type="caution">
    <text evidence="4">The sequence shown here is derived from an EMBL/GenBank/DDBJ whole genome shotgun (WGS) entry which is preliminary data.</text>
</comment>
<dbReference type="Proteomes" id="UP001249020">
    <property type="component" value="Unassembled WGS sequence"/>
</dbReference>
<keyword evidence="5" id="KW-1185">Reference proteome</keyword>
<dbReference type="RefSeq" id="WP_311362225.1">
    <property type="nucleotide sequence ID" value="NZ_JAVRIE010000005.1"/>
</dbReference>
<name>A0AAW8R6L6_9ALTE</name>
<keyword evidence="2" id="KW-0472">Membrane</keyword>
<evidence type="ECO:0000313" key="4">
    <source>
        <dbReference type="EMBL" id="MDT0583455.1"/>
    </source>
</evidence>
<protein>
    <submittedName>
        <fullName evidence="4">Acyltransferase family protein</fullName>
    </submittedName>
</protein>
<dbReference type="InterPro" id="IPR002656">
    <property type="entry name" value="Acyl_transf_3_dom"/>
</dbReference>
<sequence>MQSHNNGAIKRSDTTPSKDSNHITQDVRRYDVDWLRNLALMLLILYHLGMYYVADWDWHIKSEQQSVLLQNVMVMSNLWRMCLLFFISGMTLALIDMKYSVAALLRTRSQRLMIPLLFGMAVIVPPQLYYELIEQQQFSGTYWYFWTEYLISDPNTDVAPDRYSTIGLWTWNHLWYLIYLFVYTCVFLLLRPLCRKLVVSTFFKRVGNVKLIVLFASILLIAWVHVRPEFPTSHGLTDDWWSHTKYFLILLMGYLFASKPALWRAVINKRRLLLTLGLCTYGLVAMDRNGAFPFMGEAFRNYLVVQYLYGAVIIANLWFWMLGLVGYAGRYLNKPSRLLDYANEAVLPWYIFHQTLIIVLAFNLRRLELPAGLEALTIFILTILACYLLFAGIRQVNILRFLFGVKLRQFTANRKTHN</sequence>
<feature type="transmembrane region" description="Helical" evidence="2">
    <location>
        <begin position="112"/>
        <end position="130"/>
    </location>
</feature>
<keyword evidence="2" id="KW-0812">Transmembrane</keyword>
<feature type="domain" description="Acyltransferase 3" evidence="3">
    <location>
        <begin position="30"/>
        <end position="390"/>
    </location>
</feature>